<dbReference type="AlphaFoldDB" id="A0A9N9I2M4"/>
<reference evidence="1" key="1">
    <citation type="submission" date="2021-06" db="EMBL/GenBank/DDBJ databases">
        <authorList>
            <person name="Kallberg Y."/>
            <person name="Tangrot J."/>
            <person name="Rosling A."/>
        </authorList>
    </citation>
    <scope>NUCLEOTIDE SEQUENCE</scope>
    <source>
        <strain evidence="1">87-6 pot B 2015</strain>
    </source>
</reference>
<comment type="caution">
    <text evidence="1">The sequence shown here is derived from an EMBL/GenBank/DDBJ whole genome shotgun (WGS) entry which is preliminary data.</text>
</comment>
<accession>A0A9N9I2M4</accession>
<dbReference type="Proteomes" id="UP000789375">
    <property type="component" value="Unassembled WGS sequence"/>
</dbReference>
<gene>
    <name evidence="1" type="ORF">FMOSSE_LOCUS14761</name>
</gene>
<organism evidence="1 2">
    <name type="scientific">Funneliformis mosseae</name>
    <name type="common">Endomycorrhizal fungus</name>
    <name type="synonym">Glomus mosseae</name>
    <dbReference type="NCBI Taxonomy" id="27381"/>
    <lineage>
        <taxon>Eukaryota</taxon>
        <taxon>Fungi</taxon>
        <taxon>Fungi incertae sedis</taxon>
        <taxon>Mucoromycota</taxon>
        <taxon>Glomeromycotina</taxon>
        <taxon>Glomeromycetes</taxon>
        <taxon>Glomerales</taxon>
        <taxon>Glomeraceae</taxon>
        <taxon>Funneliformis</taxon>
    </lineage>
</organism>
<proteinExistence type="predicted"/>
<feature type="non-terminal residue" evidence="1">
    <location>
        <position position="103"/>
    </location>
</feature>
<evidence type="ECO:0000313" key="1">
    <source>
        <dbReference type="EMBL" id="CAG8717731.1"/>
    </source>
</evidence>
<evidence type="ECO:0000313" key="2">
    <source>
        <dbReference type="Proteomes" id="UP000789375"/>
    </source>
</evidence>
<keyword evidence="2" id="KW-1185">Reference proteome</keyword>
<name>A0A9N9I2M4_FUNMO</name>
<dbReference type="EMBL" id="CAJVPP010012466">
    <property type="protein sequence ID" value="CAG8717731.1"/>
    <property type="molecule type" value="Genomic_DNA"/>
</dbReference>
<sequence length="103" mass="11922">NHMKERSFRSKGINESFEIAASSRVITNVLNNLIDNLMELDKINEEDINHDVIKSDIDEGSEKEINNDDKSDNVESVNFNMSKSNYKDKNTKIPFTNINQRFL</sequence>
<protein>
    <submittedName>
        <fullName evidence="1">2374_t:CDS:1</fullName>
    </submittedName>
</protein>